<keyword evidence="4" id="KW-1185">Reference proteome</keyword>
<dbReference type="OrthoDB" id="3246627at2759"/>
<feature type="region of interest" description="Disordered" evidence="2">
    <location>
        <begin position="62"/>
        <end position="91"/>
    </location>
</feature>
<organism evidence="3 4">
    <name type="scientific">Ephemerocybe angulata</name>
    <dbReference type="NCBI Taxonomy" id="980116"/>
    <lineage>
        <taxon>Eukaryota</taxon>
        <taxon>Fungi</taxon>
        <taxon>Dikarya</taxon>
        <taxon>Basidiomycota</taxon>
        <taxon>Agaricomycotina</taxon>
        <taxon>Agaricomycetes</taxon>
        <taxon>Agaricomycetidae</taxon>
        <taxon>Agaricales</taxon>
        <taxon>Agaricineae</taxon>
        <taxon>Psathyrellaceae</taxon>
        <taxon>Ephemerocybe</taxon>
    </lineage>
</organism>
<reference evidence="3 4" key="1">
    <citation type="submission" date="2020-07" db="EMBL/GenBank/DDBJ databases">
        <title>Comparative genomics of pyrophilous fungi reveals a link between fire events and developmental genes.</title>
        <authorList>
            <consortium name="DOE Joint Genome Institute"/>
            <person name="Steindorff A.S."/>
            <person name="Carver A."/>
            <person name="Calhoun S."/>
            <person name="Stillman K."/>
            <person name="Liu H."/>
            <person name="Lipzen A."/>
            <person name="Pangilinan J."/>
            <person name="Labutti K."/>
            <person name="Bruns T.D."/>
            <person name="Grigoriev I.V."/>
        </authorList>
    </citation>
    <scope>NUCLEOTIDE SEQUENCE [LARGE SCALE GENOMIC DNA]</scope>
    <source>
        <strain evidence="3 4">CBS 144469</strain>
    </source>
</reference>
<feature type="non-terminal residue" evidence="3">
    <location>
        <position position="962"/>
    </location>
</feature>
<comment type="caution">
    <text evidence="3">The sequence shown here is derived from an EMBL/GenBank/DDBJ whole genome shotgun (WGS) entry which is preliminary data.</text>
</comment>
<sequence length="962" mass="107005">MFPKEEPIYTLMGLRQVFLGRGDSEFHLFLGKLKDMPRVRPFGKSTTTKAQKEARVQNLSLANTQASKENIPPPSIPPTRSGAPNISQCSNPTPEHEALKKALANTRRSLNRVRERVKALKQDAKDVSAVHKTELDTHKLAIANLTTSNISQAVKLQAVEDDLNALLGDKVRHQSEVRALKKRVARFSEVLKRSTERARQKMVGRRARLKTKGAYNSLARSLACQLTFAGCAPEKIGPLIQKIALSFGVTVSHSMSRRTVKRCVLETLPAAEMQLSYELSVNPGVTISQDSTSNRSINYQAHHIALRAPNYAAGEQVPDPSSIPTSRLLRVDSTMDHSSETAMQTWHRLLRSAFETYNNSPLARRTNSSFSLRKFALKLCGMNTDHASAEKATYDLFKGWKEGETIDHLGEQHLAQMDFDELVVFLNNRKAQLIEKLGGLEAWNALDTLAQAGHEAALMKELNAEIGKDVYGRLPDQRREALNLFVWAGCCMHKDMNSFKGGADAMAAMWKAYGLIEPILLANKANAAKVRDILNPSRRGTPLTPEEAAAIEASTRGGVKAAALAGALFNNKDDKKGYGDTHLIHLLLVFGLGACLRFPDTSNTRFNSYAEAAAELLKHLEFYIRFLDGVRLRKQRPGWTNIELNLYNALHDEPTLTELAAMVLYAQAVVHPYLRVVRGADGDSTSTNVLNLGPFHQDVRDHCLKIIETPQLLTALDACHTTATLDGKPWHDTEAVSAVQTLSKAGRLPHLDLATVAFFQGGSSTWIRFSSEFVPGGTIDKLTLEERDLAWMPATNDVNEGALGAYRVYMRNKPSTTLLSYNAQAVCQKNDTLAFMSTMLTEEDYTYIRRVARGLDESGMERDRKKSQAAFENRVAEMKREKLAEAQRKLQERQTRLGGVVIVSLEMVDSLKVPELDEQLDALREHFGDTEIPNKSNRGNKDPKRLLLRAALERHATRSTTQ</sequence>
<dbReference type="Proteomes" id="UP000521943">
    <property type="component" value="Unassembled WGS sequence"/>
</dbReference>
<gene>
    <name evidence="3" type="ORF">DFP72DRAFT_1054410</name>
</gene>
<evidence type="ECO:0000313" key="4">
    <source>
        <dbReference type="Proteomes" id="UP000521943"/>
    </source>
</evidence>
<accession>A0A8H6H802</accession>
<dbReference type="AlphaFoldDB" id="A0A8H6H802"/>
<evidence type="ECO:0000313" key="3">
    <source>
        <dbReference type="EMBL" id="KAF6742093.1"/>
    </source>
</evidence>
<dbReference type="EMBL" id="JACGCI010000202">
    <property type="protein sequence ID" value="KAF6742093.1"/>
    <property type="molecule type" value="Genomic_DNA"/>
</dbReference>
<evidence type="ECO:0000256" key="1">
    <source>
        <dbReference type="SAM" id="Coils"/>
    </source>
</evidence>
<protein>
    <submittedName>
        <fullName evidence="3">Uncharacterized protein</fullName>
    </submittedName>
</protein>
<keyword evidence="1" id="KW-0175">Coiled coil</keyword>
<name>A0A8H6H802_9AGAR</name>
<evidence type="ECO:0000256" key="2">
    <source>
        <dbReference type="SAM" id="MobiDB-lite"/>
    </source>
</evidence>
<feature type="compositionally biased region" description="Polar residues" evidence="2">
    <location>
        <begin position="82"/>
        <end position="91"/>
    </location>
</feature>
<proteinExistence type="predicted"/>
<feature type="coiled-coil region" evidence="1">
    <location>
        <begin position="96"/>
        <end position="130"/>
    </location>
</feature>